<gene>
    <name evidence="2" type="ORF">DNH61_24505</name>
</gene>
<dbReference type="RefSeq" id="WP_111149567.1">
    <property type="nucleotide sequence ID" value="NZ_QKRB01000058.1"/>
</dbReference>
<name>A0A2W1L4U0_9BACL</name>
<protein>
    <recommendedName>
        <fullName evidence="4">Lipoprotein</fullName>
    </recommendedName>
</protein>
<sequence length="139" mass="15457">MSQRTAWLLMIIVLLAGCSAEAPPGKAELKTQRLHEFYPGSISNVEAVEILDGSTGDRKLISDELMVRDWINQVKDMIFVPDPNQEGRTGFLYEVSLFEGEERKLSFTPSAVGGHYYLHNEKLLARVEALFQGAGGKSQ</sequence>
<evidence type="ECO:0000313" key="2">
    <source>
        <dbReference type="EMBL" id="PZD93210.1"/>
    </source>
</evidence>
<evidence type="ECO:0008006" key="4">
    <source>
        <dbReference type="Google" id="ProtNLM"/>
    </source>
</evidence>
<reference evidence="2 3" key="1">
    <citation type="submission" date="2018-06" db="EMBL/GenBank/DDBJ databases">
        <title>Paenibacillus imtechensis sp. nov.</title>
        <authorList>
            <person name="Pinnaka A.K."/>
            <person name="Singh H."/>
            <person name="Kaur M."/>
        </authorList>
    </citation>
    <scope>NUCLEOTIDE SEQUENCE [LARGE SCALE GENOMIC DNA]</scope>
    <source>
        <strain evidence="2 3">SMB1</strain>
    </source>
</reference>
<keyword evidence="1" id="KW-0732">Signal</keyword>
<keyword evidence="3" id="KW-1185">Reference proteome</keyword>
<proteinExistence type="predicted"/>
<comment type="caution">
    <text evidence="2">The sequence shown here is derived from an EMBL/GenBank/DDBJ whole genome shotgun (WGS) entry which is preliminary data.</text>
</comment>
<accession>A0A2W1L4U0</accession>
<evidence type="ECO:0000256" key="1">
    <source>
        <dbReference type="SAM" id="SignalP"/>
    </source>
</evidence>
<evidence type="ECO:0000313" key="3">
    <source>
        <dbReference type="Proteomes" id="UP000249522"/>
    </source>
</evidence>
<feature type="signal peptide" evidence="1">
    <location>
        <begin position="1"/>
        <end position="22"/>
    </location>
</feature>
<dbReference type="EMBL" id="QKRB01000058">
    <property type="protein sequence ID" value="PZD93210.1"/>
    <property type="molecule type" value="Genomic_DNA"/>
</dbReference>
<feature type="chain" id="PRO_5038980780" description="Lipoprotein" evidence="1">
    <location>
        <begin position="23"/>
        <end position="139"/>
    </location>
</feature>
<dbReference type="OrthoDB" id="2868629at2"/>
<dbReference type="Proteomes" id="UP000249522">
    <property type="component" value="Unassembled WGS sequence"/>
</dbReference>
<dbReference type="PROSITE" id="PS51257">
    <property type="entry name" value="PROKAR_LIPOPROTEIN"/>
    <property type="match status" value="1"/>
</dbReference>
<dbReference type="AlphaFoldDB" id="A0A2W1L4U0"/>
<organism evidence="2 3">
    <name type="scientific">Paenibacillus sambharensis</name>
    <dbReference type="NCBI Taxonomy" id="1803190"/>
    <lineage>
        <taxon>Bacteria</taxon>
        <taxon>Bacillati</taxon>
        <taxon>Bacillota</taxon>
        <taxon>Bacilli</taxon>
        <taxon>Bacillales</taxon>
        <taxon>Paenibacillaceae</taxon>
        <taxon>Paenibacillus</taxon>
    </lineage>
</organism>